<name>A0A395IZT8_9HELO</name>
<protein>
    <submittedName>
        <fullName evidence="2">Uncharacterized protein</fullName>
    </submittedName>
</protein>
<feature type="compositionally biased region" description="Basic and acidic residues" evidence="1">
    <location>
        <begin position="151"/>
        <end position="162"/>
    </location>
</feature>
<dbReference type="Proteomes" id="UP000249056">
    <property type="component" value="Unassembled WGS sequence"/>
</dbReference>
<proteinExistence type="predicted"/>
<feature type="region of interest" description="Disordered" evidence="1">
    <location>
        <begin position="142"/>
        <end position="188"/>
    </location>
</feature>
<organism evidence="2 3">
    <name type="scientific">Monilinia fructigena</name>
    <dbReference type="NCBI Taxonomy" id="38457"/>
    <lineage>
        <taxon>Eukaryota</taxon>
        <taxon>Fungi</taxon>
        <taxon>Dikarya</taxon>
        <taxon>Ascomycota</taxon>
        <taxon>Pezizomycotina</taxon>
        <taxon>Leotiomycetes</taxon>
        <taxon>Helotiales</taxon>
        <taxon>Sclerotiniaceae</taxon>
        <taxon>Monilinia</taxon>
    </lineage>
</organism>
<feature type="compositionally biased region" description="Basic and acidic residues" evidence="1">
    <location>
        <begin position="169"/>
        <end position="188"/>
    </location>
</feature>
<evidence type="ECO:0000313" key="3">
    <source>
        <dbReference type="Proteomes" id="UP000249056"/>
    </source>
</evidence>
<comment type="caution">
    <text evidence="2">The sequence shown here is derived from an EMBL/GenBank/DDBJ whole genome shotgun (WGS) entry which is preliminary data.</text>
</comment>
<sequence>MTTAGIFGISKEEWRSLIRLLHSVNGIMGTETHGLGFGRLEIGGTSPPDIETEIEGGTKETKEKGEKKLGPSDIIFTSAPEKASRPQGENTGYPNPSPFAPSISIAQGENRKPCSRGKRRGCITAWRLMGREKETLRECSQMPLGTEIDFESGKGDHEKEAEGDGGGKGFKDVYREDRTGEERWKIDL</sequence>
<keyword evidence="3" id="KW-1185">Reference proteome</keyword>
<accession>A0A395IZT8</accession>
<feature type="compositionally biased region" description="Basic and acidic residues" evidence="1">
    <location>
        <begin position="56"/>
        <end position="70"/>
    </location>
</feature>
<feature type="region of interest" description="Disordered" evidence="1">
    <location>
        <begin position="38"/>
        <end position="117"/>
    </location>
</feature>
<evidence type="ECO:0000256" key="1">
    <source>
        <dbReference type="SAM" id="MobiDB-lite"/>
    </source>
</evidence>
<reference evidence="2 3" key="1">
    <citation type="submission" date="2018-06" db="EMBL/GenBank/DDBJ databases">
        <title>Genome Sequence of the Brown Rot Fungal Pathogen Monilinia fructigena.</title>
        <authorList>
            <person name="Landi L."/>
            <person name="De Miccolis Angelini R.M."/>
            <person name="Pollastro S."/>
            <person name="Abate D."/>
            <person name="Faretra F."/>
            <person name="Romanazzi G."/>
        </authorList>
    </citation>
    <scope>NUCLEOTIDE SEQUENCE [LARGE SCALE GENOMIC DNA]</scope>
    <source>
        <strain evidence="2 3">Mfrg269</strain>
    </source>
</reference>
<gene>
    <name evidence="2" type="ORF">DID88_000932</name>
</gene>
<dbReference type="EMBL" id="QKRW01000010">
    <property type="protein sequence ID" value="RAL65364.1"/>
    <property type="molecule type" value="Genomic_DNA"/>
</dbReference>
<dbReference type="OrthoDB" id="3564301at2759"/>
<dbReference type="AlphaFoldDB" id="A0A395IZT8"/>
<evidence type="ECO:0000313" key="2">
    <source>
        <dbReference type="EMBL" id="RAL65364.1"/>
    </source>
</evidence>